<evidence type="ECO:0000313" key="3">
    <source>
        <dbReference type="Proteomes" id="UP000033710"/>
    </source>
</evidence>
<protein>
    <submittedName>
        <fullName evidence="2">Uncharacterized protein</fullName>
    </submittedName>
</protein>
<organism evidence="2 3">
    <name type="scientific">Sporothrix schenckii 1099-18</name>
    <dbReference type="NCBI Taxonomy" id="1397361"/>
    <lineage>
        <taxon>Eukaryota</taxon>
        <taxon>Fungi</taxon>
        <taxon>Dikarya</taxon>
        <taxon>Ascomycota</taxon>
        <taxon>Pezizomycotina</taxon>
        <taxon>Sordariomycetes</taxon>
        <taxon>Sordariomycetidae</taxon>
        <taxon>Ophiostomatales</taxon>
        <taxon>Ophiostomataceae</taxon>
        <taxon>Sporothrix</taxon>
    </lineage>
</organism>
<sequence length="110" mass="12340">MQPDLSKNEGETNARQQLTKSDKHVLRTTEYLGKVSERPLVSALPDVSVRVALARNFSYFASPVACRPTGLSLYLQRMLARGMGHNVRLAPAWKTFQLQRANARNKGKND</sequence>
<dbReference type="GeneID" id="27667724"/>
<feature type="compositionally biased region" description="Basic and acidic residues" evidence="1">
    <location>
        <begin position="1"/>
        <end position="12"/>
    </location>
</feature>
<dbReference type="VEuPathDB" id="FungiDB:SPSK_05707"/>
<accession>A0A0F2LUR2</accession>
<reference evidence="2 3" key="1">
    <citation type="journal article" date="2014" name="BMC Genomics">
        <title>Comparative genomics of the major fungal agents of human and animal Sporotrichosis: Sporothrix schenckii and Sporothrix brasiliensis.</title>
        <authorList>
            <person name="Teixeira M.M."/>
            <person name="de Almeida L.G."/>
            <person name="Kubitschek-Barreira P."/>
            <person name="Alves F.L."/>
            <person name="Kioshima E.S."/>
            <person name="Abadio A.K."/>
            <person name="Fernandes L."/>
            <person name="Derengowski L.S."/>
            <person name="Ferreira K.S."/>
            <person name="Souza R.C."/>
            <person name="Ruiz J.C."/>
            <person name="de Andrade N.C."/>
            <person name="Paes H.C."/>
            <person name="Nicola A.M."/>
            <person name="Albuquerque P."/>
            <person name="Gerber A.L."/>
            <person name="Martins V.P."/>
            <person name="Peconick L.D."/>
            <person name="Neto A.V."/>
            <person name="Chaucanez C.B."/>
            <person name="Silva P.A."/>
            <person name="Cunha O.L."/>
            <person name="de Oliveira F.F."/>
            <person name="dos Santos T.C."/>
            <person name="Barros A.L."/>
            <person name="Soares M.A."/>
            <person name="de Oliveira L.M."/>
            <person name="Marini M.M."/>
            <person name="Villalobos-Duno H."/>
            <person name="Cunha M.M."/>
            <person name="de Hoog S."/>
            <person name="da Silveira J.F."/>
            <person name="Henrissat B."/>
            <person name="Nino-Vega G.A."/>
            <person name="Cisalpino P.S."/>
            <person name="Mora-Montes H.M."/>
            <person name="Almeida S.R."/>
            <person name="Stajich J.E."/>
            <person name="Lopes-Bezerra L.M."/>
            <person name="Vasconcelos A.T."/>
            <person name="Felipe M.S."/>
        </authorList>
    </citation>
    <scope>NUCLEOTIDE SEQUENCE [LARGE SCALE GENOMIC DNA]</scope>
    <source>
        <strain evidence="2 3">1099-18</strain>
    </source>
</reference>
<reference evidence="2 3" key="2">
    <citation type="journal article" date="2015" name="Eukaryot. Cell">
        <title>Asexual propagation of a virulent clone complex in a human and feline outbreak of sporotrichosis.</title>
        <authorList>
            <person name="Teixeira Mde M."/>
            <person name="Rodrigues A.M."/>
            <person name="Tsui C.K."/>
            <person name="de Almeida L.G."/>
            <person name="Van Diepeningen A.D."/>
            <person name="van den Ende B.G."/>
            <person name="Fernandes G.F."/>
            <person name="Kano R."/>
            <person name="Hamelin R.C."/>
            <person name="Lopes-Bezerra L.M."/>
            <person name="Vasconcelos A.T."/>
            <person name="de Hoog S."/>
            <person name="de Camargo Z.P."/>
            <person name="Felipe M.S."/>
        </authorList>
    </citation>
    <scope>NUCLEOTIDE SEQUENCE [LARGE SCALE GENOMIC DNA]</scope>
    <source>
        <strain evidence="2 3">1099-18</strain>
    </source>
</reference>
<dbReference type="Proteomes" id="UP000033710">
    <property type="component" value="Unassembled WGS sequence"/>
</dbReference>
<comment type="caution">
    <text evidence="2">The sequence shown here is derived from an EMBL/GenBank/DDBJ whole genome shotgun (WGS) entry which is preliminary data.</text>
</comment>
<gene>
    <name evidence="2" type="ORF">SPSK_05707</name>
</gene>
<evidence type="ECO:0000313" key="2">
    <source>
        <dbReference type="EMBL" id="KJR80579.1"/>
    </source>
</evidence>
<dbReference type="KEGG" id="ssck:SPSK_05707"/>
<proteinExistence type="predicted"/>
<dbReference type="RefSeq" id="XP_016583255.1">
    <property type="nucleotide sequence ID" value="XM_016732447.1"/>
</dbReference>
<dbReference type="EMBL" id="AXCR01000012">
    <property type="protein sequence ID" value="KJR80579.1"/>
    <property type="molecule type" value="Genomic_DNA"/>
</dbReference>
<dbReference type="AlphaFoldDB" id="A0A0F2LUR2"/>
<evidence type="ECO:0000256" key="1">
    <source>
        <dbReference type="SAM" id="MobiDB-lite"/>
    </source>
</evidence>
<name>A0A0F2LUR2_SPOSC</name>
<feature type="region of interest" description="Disordered" evidence="1">
    <location>
        <begin position="1"/>
        <end position="22"/>
    </location>
</feature>